<dbReference type="AlphaFoldDB" id="A0A3B4ALK8"/>
<keyword evidence="4 12" id="KW-0863">Zinc-finger</keyword>
<keyword evidence="9 13" id="KW-0804">Transcription</keyword>
<sequence length="106" mass="11975">MPSVCCAVGCKNNKSQKNGIIFYNIPKDPERRLRWIAAIARENWSPNNNSRLCSQHFVSGTTQRGYIDRGACSKVKLYHLGKIIKISPIYQPKTICICIRHGKNVG</sequence>
<keyword evidence="3" id="KW-0479">Metal-binding</keyword>
<dbReference type="GO" id="GO:0005654">
    <property type="term" value="C:nucleoplasm"/>
    <property type="evidence" value="ECO:0007669"/>
    <property type="project" value="UniProtKB-SubCell"/>
</dbReference>
<dbReference type="Proteomes" id="UP000261520">
    <property type="component" value="Unplaced"/>
</dbReference>
<keyword evidence="8 12" id="KW-0238">DNA-binding</keyword>
<dbReference type="PANTHER" id="PTHR46600">
    <property type="entry name" value="THAP DOMAIN-CONTAINING"/>
    <property type="match status" value="1"/>
</dbReference>
<dbReference type="PANTHER" id="PTHR46600:SF1">
    <property type="entry name" value="THAP DOMAIN-CONTAINING PROTEIN 1"/>
    <property type="match status" value="1"/>
</dbReference>
<evidence type="ECO:0000256" key="11">
    <source>
        <dbReference type="ARBA" id="ARBA00023306"/>
    </source>
</evidence>
<comment type="function">
    <text evidence="13">DNA-binding transcription regulator that regulates endothelial cell proliferation and G1/S cell-cycle progression. Specifically binds the 5'-[AT]NTNN[GT]GGCA[AGT]-3' core DNA sequence and acts by modulating expression of pRB-E2F cell-cycle target genes.</text>
</comment>
<reference evidence="15" key="2">
    <citation type="submission" date="2025-09" db="UniProtKB">
        <authorList>
            <consortium name="Ensembl"/>
        </authorList>
    </citation>
    <scope>IDENTIFICATION</scope>
</reference>
<dbReference type="SMART" id="SM00980">
    <property type="entry name" value="THAP"/>
    <property type="match status" value="1"/>
</dbReference>
<dbReference type="InterPro" id="IPR038441">
    <property type="entry name" value="THAP_Znf_sf"/>
</dbReference>
<evidence type="ECO:0000256" key="3">
    <source>
        <dbReference type="ARBA" id="ARBA00022723"/>
    </source>
</evidence>
<evidence type="ECO:0000256" key="6">
    <source>
        <dbReference type="ARBA" id="ARBA00023015"/>
    </source>
</evidence>
<dbReference type="SUPFAM" id="SSF57716">
    <property type="entry name" value="Glucocorticoid receptor-like (DNA-binding domain)"/>
    <property type="match status" value="1"/>
</dbReference>
<feature type="domain" description="THAP-type" evidence="14">
    <location>
        <begin position="1"/>
        <end position="76"/>
    </location>
</feature>
<dbReference type="Gene3D" id="6.20.210.20">
    <property type="entry name" value="THAP domain"/>
    <property type="match status" value="1"/>
</dbReference>
<dbReference type="Pfam" id="PF05485">
    <property type="entry name" value="THAP"/>
    <property type="match status" value="1"/>
</dbReference>
<evidence type="ECO:0000313" key="16">
    <source>
        <dbReference type="Proteomes" id="UP000261520"/>
    </source>
</evidence>
<name>A0A3B4ALK8_9GOBI</name>
<evidence type="ECO:0000259" key="14">
    <source>
        <dbReference type="PROSITE" id="PS50950"/>
    </source>
</evidence>
<reference evidence="15" key="1">
    <citation type="submission" date="2025-08" db="UniProtKB">
        <authorList>
            <consortium name="Ensembl"/>
        </authorList>
    </citation>
    <scope>IDENTIFICATION</scope>
</reference>
<keyword evidence="6 13" id="KW-0805">Transcription regulation</keyword>
<dbReference type="GO" id="GO:0003700">
    <property type="term" value="F:DNA-binding transcription factor activity"/>
    <property type="evidence" value="ECO:0007669"/>
    <property type="project" value="UniProtKB-UniRule"/>
</dbReference>
<evidence type="ECO:0000256" key="10">
    <source>
        <dbReference type="ARBA" id="ARBA00023242"/>
    </source>
</evidence>
<dbReference type="Ensembl" id="ENSPMGT00000018757.1">
    <property type="protein sequence ID" value="ENSPMGP00000017575.1"/>
    <property type="gene ID" value="ENSPMGG00000014384.1"/>
</dbReference>
<evidence type="ECO:0000256" key="12">
    <source>
        <dbReference type="PROSITE-ProRule" id="PRU00309"/>
    </source>
</evidence>
<dbReference type="GO" id="GO:0043565">
    <property type="term" value="F:sequence-specific DNA binding"/>
    <property type="evidence" value="ECO:0007669"/>
    <property type="project" value="UniProtKB-UniRule"/>
</dbReference>
<evidence type="ECO:0000256" key="9">
    <source>
        <dbReference type="ARBA" id="ARBA00023163"/>
    </source>
</evidence>
<evidence type="ECO:0000256" key="7">
    <source>
        <dbReference type="ARBA" id="ARBA00023054"/>
    </source>
</evidence>
<dbReference type="GO" id="GO:0001935">
    <property type="term" value="P:endothelial cell proliferation"/>
    <property type="evidence" value="ECO:0007669"/>
    <property type="project" value="UniProtKB-UniRule"/>
</dbReference>
<keyword evidence="7 13" id="KW-0175">Coiled coil</keyword>
<proteinExistence type="inferred from homology"/>
<evidence type="ECO:0000256" key="4">
    <source>
        <dbReference type="ARBA" id="ARBA00022771"/>
    </source>
</evidence>
<keyword evidence="5" id="KW-0862">Zinc</keyword>
<organism evidence="15 16">
    <name type="scientific">Periophthalmus magnuspinnatus</name>
    <dbReference type="NCBI Taxonomy" id="409849"/>
    <lineage>
        <taxon>Eukaryota</taxon>
        <taxon>Metazoa</taxon>
        <taxon>Chordata</taxon>
        <taxon>Craniata</taxon>
        <taxon>Vertebrata</taxon>
        <taxon>Euteleostomi</taxon>
        <taxon>Actinopterygii</taxon>
        <taxon>Neopterygii</taxon>
        <taxon>Teleostei</taxon>
        <taxon>Neoteleostei</taxon>
        <taxon>Acanthomorphata</taxon>
        <taxon>Gobiaria</taxon>
        <taxon>Gobiiformes</taxon>
        <taxon>Gobioidei</taxon>
        <taxon>Gobiidae</taxon>
        <taxon>Oxudercinae</taxon>
        <taxon>Periophthalmus</taxon>
    </lineage>
</organism>
<dbReference type="PROSITE" id="PS50950">
    <property type="entry name" value="ZF_THAP"/>
    <property type="match status" value="1"/>
</dbReference>
<keyword evidence="11 13" id="KW-0131">Cell cycle</keyword>
<keyword evidence="16" id="KW-1185">Reference proteome</keyword>
<evidence type="ECO:0000256" key="5">
    <source>
        <dbReference type="ARBA" id="ARBA00022833"/>
    </source>
</evidence>
<accession>A0A3B4ALK8</accession>
<comment type="subcellular location">
    <subcellularLocation>
        <location evidence="1 13">Nucleus</location>
        <location evidence="1 13">Nucleoplasm</location>
    </subcellularLocation>
</comment>
<evidence type="ECO:0000256" key="13">
    <source>
        <dbReference type="RuleBase" id="RU369073"/>
    </source>
</evidence>
<comment type="similarity">
    <text evidence="2 13">Belongs to the THAP1 family.</text>
</comment>
<protein>
    <recommendedName>
        <fullName evidence="13">THAP domain-containing protein 1</fullName>
    </recommendedName>
</protein>
<keyword evidence="10 13" id="KW-0539">Nucleus</keyword>
<evidence type="ECO:0000313" key="15">
    <source>
        <dbReference type="Ensembl" id="ENSPMGP00000017575.1"/>
    </source>
</evidence>
<evidence type="ECO:0000256" key="2">
    <source>
        <dbReference type="ARBA" id="ARBA00006177"/>
    </source>
</evidence>
<dbReference type="InterPro" id="IPR026516">
    <property type="entry name" value="THAP1/10"/>
</dbReference>
<dbReference type="GO" id="GO:0008270">
    <property type="term" value="F:zinc ion binding"/>
    <property type="evidence" value="ECO:0007669"/>
    <property type="project" value="UniProtKB-KW"/>
</dbReference>
<evidence type="ECO:0000256" key="1">
    <source>
        <dbReference type="ARBA" id="ARBA00004642"/>
    </source>
</evidence>
<evidence type="ECO:0000256" key="8">
    <source>
        <dbReference type="ARBA" id="ARBA00023125"/>
    </source>
</evidence>
<dbReference type="InterPro" id="IPR006612">
    <property type="entry name" value="THAP_Znf"/>
</dbReference>